<dbReference type="VEuPathDB" id="FungiDB:PSHT_08749"/>
<feature type="domain" description="Rit1 DUSP-like" evidence="2">
    <location>
        <begin position="506"/>
        <end position="605"/>
    </location>
</feature>
<dbReference type="GO" id="GO:0005737">
    <property type="term" value="C:cytoplasm"/>
    <property type="evidence" value="ECO:0007669"/>
    <property type="project" value="TreeGrafter"/>
</dbReference>
<feature type="region of interest" description="Disordered" evidence="1">
    <location>
        <begin position="29"/>
        <end position="56"/>
    </location>
</feature>
<reference evidence="5" key="3">
    <citation type="journal article" date="2018" name="Mol. Plant Microbe Interact.">
        <title>Genome sequence resources for the wheat stripe rust pathogen (Puccinia striiformis f. sp. tritici) and the barley stripe rust pathogen (Puccinia striiformis f. sp. hordei).</title>
        <authorList>
            <person name="Xia C."/>
            <person name="Wang M."/>
            <person name="Yin C."/>
            <person name="Cornejo O.E."/>
            <person name="Hulbert S.H."/>
            <person name="Chen X."/>
        </authorList>
    </citation>
    <scope>NUCLEOTIDE SEQUENCE [LARGE SCALE GENOMIC DNA]</scope>
    <source>
        <strain evidence="5">93TX-2</strain>
    </source>
</reference>
<feature type="region of interest" description="Disordered" evidence="1">
    <location>
        <begin position="71"/>
        <end position="95"/>
    </location>
</feature>
<dbReference type="GO" id="GO:0019988">
    <property type="term" value="P:charged-tRNA amino acid modification"/>
    <property type="evidence" value="ECO:0007669"/>
    <property type="project" value="InterPro"/>
</dbReference>
<evidence type="ECO:0000259" key="3">
    <source>
        <dbReference type="Pfam" id="PF17184"/>
    </source>
</evidence>
<dbReference type="InterPro" id="IPR007306">
    <property type="entry name" value="Rit1"/>
</dbReference>
<organism evidence="4 5">
    <name type="scientific">Puccinia striiformis</name>
    <dbReference type="NCBI Taxonomy" id="27350"/>
    <lineage>
        <taxon>Eukaryota</taxon>
        <taxon>Fungi</taxon>
        <taxon>Dikarya</taxon>
        <taxon>Basidiomycota</taxon>
        <taxon>Pucciniomycotina</taxon>
        <taxon>Pucciniomycetes</taxon>
        <taxon>Pucciniales</taxon>
        <taxon>Pucciniaceae</taxon>
        <taxon>Puccinia</taxon>
    </lineage>
</organism>
<dbReference type="GO" id="GO:0043399">
    <property type="term" value="F:tRNA adenosine(64)-2'-O-ribosylphosphate transferase activity"/>
    <property type="evidence" value="ECO:0007669"/>
    <property type="project" value="InterPro"/>
</dbReference>
<keyword evidence="5" id="KW-1185">Reference proteome</keyword>
<proteinExistence type="predicted"/>
<evidence type="ECO:0000259" key="2">
    <source>
        <dbReference type="Pfam" id="PF04179"/>
    </source>
</evidence>
<accession>A0A2S4VLS5</accession>
<feature type="domain" description="Rit1 N-terminal" evidence="3">
    <location>
        <begin position="190"/>
        <end position="432"/>
    </location>
</feature>
<evidence type="ECO:0008006" key="6">
    <source>
        <dbReference type="Google" id="ProtNLM"/>
    </source>
</evidence>
<dbReference type="Pfam" id="PF04179">
    <property type="entry name" value="Init_tRNA_PT"/>
    <property type="match status" value="1"/>
</dbReference>
<reference evidence="5" key="2">
    <citation type="journal article" date="2018" name="BMC Genomics">
        <title>Genomic insights into host adaptation between the wheat stripe rust pathogen (Puccinia striiformis f. sp. tritici) and the barley stripe rust pathogen (Puccinia striiformis f. sp. hordei).</title>
        <authorList>
            <person name="Xia C."/>
            <person name="Wang M."/>
            <person name="Yin C."/>
            <person name="Cornejo O.E."/>
            <person name="Hulbert S.H."/>
            <person name="Chen X."/>
        </authorList>
    </citation>
    <scope>NUCLEOTIDE SEQUENCE [LARGE SCALE GENOMIC DNA]</scope>
    <source>
        <strain evidence="5">93TX-2</strain>
    </source>
</reference>
<protein>
    <recommendedName>
        <fullName evidence="6">Initiator tRNA phosphoribosyl transferase</fullName>
    </recommendedName>
</protein>
<name>A0A2S4VLS5_9BASI</name>
<dbReference type="PANTHER" id="PTHR31811">
    <property type="entry name" value="TRNA A64-2'-O-RIBOSYLPHOSPHATE TRANSFERASE"/>
    <property type="match status" value="1"/>
</dbReference>
<feature type="compositionally biased region" description="Low complexity" evidence="1">
    <location>
        <begin position="74"/>
        <end position="91"/>
    </location>
</feature>
<sequence length="607" mass="67175">MPRRKLPVSAQIAASAIGHASSVKGKRTLCDSRRPGVSRPGLLSPPYRTPPPIGDNWMNNRTRFMEPMTNEMQSAATGSPASSTSSDRATSVMNEGPDQLLFSSGGYRNTFKEDLKAINKQHRDVYNRLHSISEDSEFVTKMVGQYQPLPVIGKYLTCKKKVDTSVCGEYCLLNTIIVQILRACFSSSSANLRCGAWYIDPHDTKASCTAYFKSTDVAIFSAKIKPQLLHVIISSGGVILVDSTRRGKRFPDALSKTVPSWCAVINAARAKLLDRHPIAPELRSAWEPHSCSLGLTTPANAVRSSEHDQIQRLVDAWADQLLASSFNIESTLAQLHRPLKPIWVSPASHFGKDPIGDVNGLDFHPVICLSASKYLGDQASLDRTGGFSYIQGAGDDHEGWSRGLTPKLFWENRFQLLSANRSELECLIDQIVSSSLDNTFSNLKLVEIFEVRSTKLFIHLPSDLYKNLPSEDELDVIISGGDSVELKCKKHKINKTVAMGHTRNMKDLATTLSSILPECTEMIQHNRAVRLTAIGPKLDQAKELMVAIALCLLVNVFGDQGLHRDEPPKKIDKADIRDRLYWIIEASEGTINPPRSILKKVNSYLIV</sequence>
<dbReference type="InterPro" id="IPR033421">
    <property type="entry name" value="Rit1_DUSP-like"/>
</dbReference>
<evidence type="ECO:0000256" key="1">
    <source>
        <dbReference type="SAM" id="MobiDB-lite"/>
    </source>
</evidence>
<dbReference type="Proteomes" id="UP000238274">
    <property type="component" value="Unassembled WGS sequence"/>
</dbReference>
<evidence type="ECO:0000313" key="4">
    <source>
        <dbReference type="EMBL" id="POW10502.1"/>
    </source>
</evidence>
<dbReference type="Pfam" id="PF17184">
    <property type="entry name" value="Rit1_C"/>
    <property type="match status" value="1"/>
</dbReference>
<gene>
    <name evidence="4" type="ORF">PSHT_08749</name>
</gene>
<dbReference type="InterPro" id="IPR033449">
    <property type="entry name" value="Rit1_N"/>
</dbReference>
<dbReference type="AlphaFoldDB" id="A0A2S4VLS5"/>
<reference evidence="4 5" key="1">
    <citation type="submission" date="2017-12" db="EMBL/GenBank/DDBJ databases">
        <title>Gene loss provides genomic basis for host adaptation in cereal stripe rust fungi.</title>
        <authorList>
            <person name="Xia C."/>
        </authorList>
    </citation>
    <scope>NUCLEOTIDE SEQUENCE [LARGE SCALE GENOMIC DNA]</scope>
    <source>
        <strain evidence="4 5">93TX-2</strain>
    </source>
</reference>
<dbReference type="PANTHER" id="PTHR31811:SF0">
    <property type="entry name" value="TRNA A64-2'-O-RIBOSYLPHOSPHATE TRANSFERASE"/>
    <property type="match status" value="1"/>
</dbReference>
<comment type="caution">
    <text evidence="4">The sequence shown here is derived from an EMBL/GenBank/DDBJ whole genome shotgun (WGS) entry which is preliminary data.</text>
</comment>
<dbReference type="VEuPathDB" id="FungiDB:PSTT_08531"/>
<dbReference type="EMBL" id="PKSM01000118">
    <property type="protein sequence ID" value="POW10502.1"/>
    <property type="molecule type" value="Genomic_DNA"/>
</dbReference>
<dbReference type="OrthoDB" id="45256at2759"/>
<evidence type="ECO:0000313" key="5">
    <source>
        <dbReference type="Proteomes" id="UP000238274"/>
    </source>
</evidence>